<dbReference type="InterPro" id="IPR052036">
    <property type="entry name" value="Hydrolase/PRTase-associated"/>
</dbReference>
<feature type="chain" id="PRO_5047084836" description="Erythromycin esterase" evidence="1">
    <location>
        <begin position="31"/>
        <end position="438"/>
    </location>
</feature>
<feature type="signal peptide" evidence="1">
    <location>
        <begin position="1"/>
        <end position="30"/>
    </location>
</feature>
<organism evidence="2 3">
    <name type="scientific">Pseudonocardia adelaidensis</name>
    <dbReference type="NCBI Taxonomy" id="648754"/>
    <lineage>
        <taxon>Bacteria</taxon>
        <taxon>Bacillati</taxon>
        <taxon>Actinomycetota</taxon>
        <taxon>Actinomycetes</taxon>
        <taxon>Pseudonocardiales</taxon>
        <taxon>Pseudonocardiaceae</taxon>
        <taxon>Pseudonocardia</taxon>
    </lineage>
</organism>
<protein>
    <recommendedName>
        <fullName evidence="4">Erythromycin esterase</fullName>
    </recommendedName>
</protein>
<dbReference type="InterPro" id="IPR007815">
    <property type="entry name" value="Emycin_Estase"/>
</dbReference>
<reference evidence="3" key="1">
    <citation type="journal article" date="2019" name="Int. J. Syst. Evol. Microbiol.">
        <title>The Global Catalogue of Microorganisms (GCM) 10K type strain sequencing project: providing services to taxonomists for standard genome sequencing and annotation.</title>
        <authorList>
            <consortium name="The Broad Institute Genomics Platform"/>
            <consortium name="The Broad Institute Genome Sequencing Center for Infectious Disease"/>
            <person name="Wu L."/>
            <person name="Ma J."/>
        </authorList>
    </citation>
    <scope>NUCLEOTIDE SEQUENCE [LARGE SCALE GENOMIC DNA]</scope>
    <source>
        <strain evidence="3">JCM 18302</strain>
    </source>
</reference>
<dbReference type="CDD" id="cd14728">
    <property type="entry name" value="Ere-like"/>
    <property type="match status" value="1"/>
</dbReference>
<keyword evidence="3" id="KW-1185">Reference proteome</keyword>
<comment type="caution">
    <text evidence="2">The sequence shown here is derived from an EMBL/GenBank/DDBJ whole genome shotgun (WGS) entry which is preliminary data.</text>
</comment>
<dbReference type="Gene3D" id="3.30.1870.10">
    <property type="entry name" value="EreA-like, domain 2"/>
    <property type="match status" value="1"/>
</dbReference>
<sequence>MHRDTQNVRRRRRVASVVAATLALSGPVAACAGTQEPTGTSDWIAANASAVTVTSPEGPLDDLAPLRNAIGNAEIVGLGESVHGAAEELTLKHRALQVLVEQLGFRSVAWEEDWTTGRRINDYLLTGAGDPDELVRRMSSQWQSREVVEVLRWLHDFNRDRTDKVQFMGVEYYLTGLESYDDVEAQVAAAAPEQLPEARQHLQAIRPASADIIAHIQAYSASPDKEPFLRHARALYNLVRDLPNKENDRDHAMAVHTARQILSFYEHFALPEADSHAYRDAHAAENLMWWRQLTGDKIAYWAASPHTANAPQLRISASEDGEIQFPSAGSHLRQEYGERYLSIGFMFDHGRVGFGGGEPVDAPKPAEGWFEQPLGQVPLEQFVLDLRAPAPSSVREWLDAPIVTRGPMGPNSTCQGGSASQWFDVVVHGQEVTPASAA</sequence>
<dbReference type="PIRSF" id="PIRSF036794">
    <property type="entry name" value="UCP_erythr_ester"/>
    <property type="match status" value="1"/>
</dbReference>
<evidence type="ECO:0008006" key="4">
    <source>
        <dbReference type="Google" id="ProtNLM"/>
    </source>
</evidence>
<gene>
    <name evidence="2" type="ORF">GCM10023320_49360</name>
</gene>
<dbReference type="PANTHER" id="PTHR31299:SF0">
    <property type="entry name" value="ESTERASE, PUTATIVE (AFU_ORTHOLOGUE AFUA_1G05850)-RELATED"/>
    <property type="match status" value="1"/>
</dbReference>
<name>A0ABP9NNU9_9PSEU</name>
<accession>A0ABP9NNU9</accession>
<evidence type="ECO:0000313" key="2">
    <source>
        <dbReference type="EMBL" id="GAA5129211.1"/>
    </source>
</evidence>
<dbReference type="Gene3D" id="3.40.1660.10">
    <property type="entry name" value="EreA-like (biosynthetic domain)"/>
    <property type="match status" value="1"/>
</dbReference>
<keyword evidence="1" id="KW-0732">Signal</keyword>
<evidence type="ECO:0000256" key="1">
    <source>
        <dbReference type="SAM" id="SignalP"/>
    </source>
</evidence>
<dbReference type="PANTHER" id="PTHR31299">
    <property type="entry name" value="ESTERASE, PUTATIVE (AFU_ORTHOLOGUE AFUA_1G05850)-RELATED"/>
    <property type="match status" value="1"/>
</dbReference>
<dbReference type="EMBL" id="BAABJO010000020">
    <property type="protein sequence ID" value="GAA5129211.1"/>
    <property type="molecule type" value="Genomic_DNA"/>
</dbReference>
<proteinExistence type="predicted"/>
<dbReference type="Proteomes" id="UP001500804">
    <property type="component" value="Unassembled WGS sequence"/>
</dbReference>
<dbReference type="RefSeq" id="WP_345607690.1">
    <property type="nucleotide sequence ID" value="NZ_BAABJO010000020.1"/>
</dbReference>
<dbReference type="InterPro" id="IPR014622">
    <property type="entry name" value="UCP036794_erythomycin"/>
</dbReference>
<dbReference type="SUPFAM" id="SSF159501">
    <property type="entry name" value="EreA/ChaN-like"/>
    <property type="match status" value="1"/>
</dbReference>
<evidence type="ECO:0000313" key="3">
    <source>
        <dbReference type="Proteomes" id="UP001500804"/>
    </source>
</evidence>
<dbReference type="Gene3D" id="1.20.1440.30">
    <property type="entry name" value="Biosynthetic Protein domain"/>
    <property type="match status" value="1"/>
</dbReference>
<dbReference type="Pfam" id="PF05139">
    <property type="entry name" value="Erythro_esteras"/>
    <property type="match status" value="1"/>
</dbReference>